<dbReference type="EMBL" id="JACTNZ010000013">
    <property type="protein sequence ID" value="KAG5514419.1"/>
    <property type="molecule type" value="Genomic_DNA"/>
</dbReference>
<protein>
    <submittedName>
        <fullName evidence="1">Uncharacterized protein</fullName>
    </submittedName>
</protein>
<proteinExistence type="predicted"/>
<accession>A0AAV6HN72</accession>
<gene>
    <name evidence="1" type="ORF">RHGRI_035741</name>
</gene>
<dbReference type="Proteomes" id="UP000823749">
    <property type="component" value="Chromosome 13"/>
</dbReference>
<name>A0AAV6HN72_9ERIC</name>
<comment type="caution">
    <text evidence="1">The sequence shown here is derived from an EMBL/GenBank/DDBJ whole genome shotgun (WGS) entry which is preliminary data.</text>
</comment>
<dbReference type="AlphaFoldDB" id="A0AAV6HN72"/>
<organism evidence="1 2">
    <name type="scientific">Rhododendron griersonianum</name>
    <dbReference type="NCBI Taxonomy" id="479676"/>
    <lineage>
        <taxon>Eukaryota</taxon>
        <taxon>Viridiplantae</taxon>
        <taxon>Streptophyta</taxon>
        <taxon>Embryophyta</taxon>
        <taxon>Tracheophyta</taxon>
        <taxon>Spermatophyta</taxon>
        <taxon>Magnoliopsida</taxon>
        <taxon>eudicotyledons</taxon>
        <taxon>Gunneridae</taxon>
        <taxon>Pentapetalae</taxon>
        <taxon>asterids</taxon>
        <taxon>Ericales</taxon>
        <taxon>Ericaceae</taxon>
        <taxon>Ericoideae</taxon>
        <taxon>Rhodoreae</taxon>
        <taxon>Rhododendron</taxon>
    </lineage>
</organism>
<keyword evidence="2" id="KW-1185">Reference proteome</keyword>
<evidence type="ECO:0000313" key="2">
    <source>
        <dbReference type="Proteomes" id="UP000823749"/>
    </source>
</evidence>
<reference evidence="1 2" key="1">
    <citation type="submission" date="2020-08" db="EMBL/GenBank/DDBJ databases">
        <title>Plant Genome Project.</title>
        <authorList>
            <person name="Zhang R.-G."/>
        </authorList>
    </citation>
    <scope>NUCLEOTIDE SEQUENCE [LARGE SCALE GENOMIC DNA]</scope>
    <source>
        <strain evidence="1">WSP0</strain>
        <tissue evidence="1">Leaf</tissue>
    </source>
</reference>
<evidence type="ECO:0000313" key="1">
    <source>
        <dbReference type="EMBL" id="KAG5514419.1"/>
    </source>
</evidence>
<sequence>MEQANMLETLKRLWMWLMGKNEGYVLPVFLVQRFSSHVLIQLHGVPKWSVVQSLYFARIF</sequence>